<gene>
    <name evidence="1" type="ORF">SAMN05421866_2259</name>
</gene>
<keyword evidence="2" id="KW-1185">Reference proteome</keyword>
<dbReference type="STRING" id="421058.SAMN05421866_2259"/>
<organism evidence="1 2">
    <name type="scientific">Chryseobacterium oranimense</name>
    <dbReference type="NCBI Taxonomy" id="421058"/>
    <lineage>
        <taxon>Bacteria</taxon>
        <taxon>Pseudomonadati</taxon>
        <taxon>Bacteroidota</taxon>
        <taxon>Flavobacteriia</taxon>
        <taxon>Flavobacteriales</taxon>
        <taxon>Weeksellaceae</taxon>
        <taxon>Chryseobacterium group</taxon>
        <taxon>Chryseobacterium</taxon>
    </lineage>
</organism>
<evidence type="ECO:0000313" key="2">
    <source>
        <dbReference type="Proteomes" id="UP000184047"/>
    </source>
</evidence>
<name>A0A1M5R5U3_9FLAO</name>
<accession>A0A1M5R5U3</accession>
<sequence length="207" mass="23605">MYVLTGTLYAYGMHPLLNHNQIECGKSNKKNGPALIFISEGNYIFNEEQLHGITKDSSPVSIKSGETRTDKILFVSEETTLYNPQNIFIGTENKTHNHKVKVFVKKSHKKTLKPGKNEPVKPINLYFTWNNGQNQFLLASDNKACICSTTHNDHHKQLIDTNRFSLDSFVSSKDTLSKYNANMVSYYHIVIFSIRPPPLKNMFYNSG</sequence>
<dbReference type="EMBL" id="FQWT01000003">
    <property type="protein sequence ID" value="SHH21548.1"/>
    <property type="molecule type" value="Genomic_DNA"/>
</dbReference>
<dbReference type="AlphaFoldDB" id="A0A1M5R5U3"/>
<reference evidence="2" key="1">
    <citation type="submission" date="2016-11" db="EMBL/GenBank/DDBJ databases">
        <authorList>
            <person name="Varghese N."/>
            <person name="Submissions S."/>
        </authorList>
    </citation>
    <scope>NUCLEOTIDE SEQUENCE [LARGE SCALE GENOMIC DNA]</scope>
    <source>
        <strain evidence="2">DSM 19055</strain>
    </source>
</reference>
<protein>
    <submittedName>
        <fullName evidence="1">Uncharacterized protein</fullName>
    </submittedName>
</protein>
<evidence type="ECO:0000313" key="1">
    <source>
        <dbReference type="EMBL" id="SHH21548.1"/>
    </source>
</evidence>
<dbReference type="Proteomes" id="UP000184047">
    <property type="component" value="Unassembled WGS sequence"/>
</dbReference>
<proteinExistence type="predicted"/>